<dbReference type="Pfam" id="PF01433">
    <property type="entry name" value="Peptidase_M1"/>
    <property type="match status" value="1"/>
</dbReference>
<evidence type="ECO:0000256" key="4">
    <source>
        <dbReference type="ARBA" id="ARBA00022723"/>
    </source>
</evidence>
<dbReference type="Gene3D" id="1.25.50.20">
    <property type="match status" value="1"/>
</dbReference>
<evidence type="ECO:0000259" key="11">
    <source>
        <dbReference type="Pfam" id="PF01433"/>
    </source>
</evidence>
<dbReference type="PANTHER" id="PTHR11533">
    <property type="entry name" value="PROTEASE M1 ZINC METALLOPROTEASE"/>
    <property type="match status" value="1"/>
</dbReference>
<evidence type="ECO:0000256" key="10">
    <source>
        <dbReference type="PIRSR" id="PIRSR634016-4"/>
    </source>
</evidence>
<keyword evidence="6 9" id="KW-0862">Zinc</keyword>
<dbReference type="Gene3D" id="2.60.40.1910">
    <property type="match status" value="1"/>
</dbReference>
<feature type="binding site" evidence="9">
    <location>
        <position position="454"/>
    </location>
    <ligand>
        <name>Zn(2+)</name>
        <dbReference type="ChEBI" id="CHEBI:29105"/>
        <note>catalytic</note>
    </ligand>
</feature>
<dbReference type="InterPro" id="IPR050344">
    <property type="entry name" value="Peptidase_M1_aminopeptidases"/>
</dbReference>
<dbReference type="InterPro" id="IPR014782">
    <property type="entry name" value="Peptidase_M1_dom"/>
</dbReference>
<evidence type="ECO:0000259" key="12">
    <source>
        <dbReference type="Pfam" id="PF11838"/>
    </source>
</evidence>
<dbReference type="CDD" id="cd09601">
    <property type="entry name" value="M1_APN-Q_like"/>
    <property type="match status" value="1"/>
</dbReference>
<dbReference type="Gene3D" id="1.10.390.10">
    <property type="entry name" value="Neutral Protease Domain 2"/>
    <property type="match status" value="1"/>
</dbReference>
<evidence type="ECO:0000256" key="9">
    <source>
        <dbReference type="PIRSR" id="PIRSR634016-3"/>
    </source>
</evidence>
<dbReference type="Gene3D" id="2.60.40.1730">
    <property type="entry name" value="tricorn interacting facor f3 domain"/>
    <property type="match status" value="1"/>
</dbReference>
<keyword evidence="4 9" id="KW-0479">Metal-binding</keyword>
<accession>A0A2J6QJQ8</accession>
<sequence>MFRKSSLLSVPGVRVLSASQKTVFSSTASQLHTLNYQQNTRPVITSSSCQLSIILSREGQLSSSLTRGLSISTLSIQNRTRSTSTWRPSIKYPVEQSFRKESIRHLAMSANFNDRDTLPDTIKPINYDISIYDIELGGNFTYQGTVSILATVVRTSKEIVLNSHQIKIHSAEVQLEHTKTQQTLTASDISYDAPRQRVTLSFPEEIPLAKTVIVLKFEGIINNDMAGFYRSKYKPTVTPASSVPKDGENHVMFSTQFESCDARRAFPCFDEPNLKATFDFQIELPEDQVALSNMPEKAIKKGREGLKVVSFERTPVMSTYLLAWAVGDFEWIEDFTKRTYGGKNLPVRVYTTKGLKGQAQFALDHAPQIIDYFSEIFQIDYPLPKCDLLAVHEFGPRSYPFAIEDCPVTILTITRMENWGLITYRTTAVLFDEHASDIKYKNRIAYVVAHELAHQWFGNLVTMDWWNELWLNEGFATWVGWLATDHIHPDWHVWPQFVSDGMQTAFTLDSLRSSHPIEVPVKDALDVDQIFDHISYLKGSSVIRMLANHLGQETFLKGVSNYLKAHAYGNAKTVDLWSALSEASRLDVPALMDPWIRSIGFPVLTVSEEPGQISLKQKRYLSTGDVKPEDDNTTWWVPLGLEGKSGATAITPIALTQKEDIIREVNDSFYKLNKDNAGFYRVNLSPARLAKLGHQTDQLSISDKIGLIGDAGALALSGEASTPGLLAFVEGFQQETNFLVWSRILGSLGTVKSVFSEDEAISNALKRFTLKLITPAVDNIGWESSQGEDFLTSQLRPALLLSAGINGHAGVIAEAKRQFDLYTTGKGQIDPNLRSAIFGIAIREGGKAEYEALKKEWHTTTGVDGREVALRALGRIRDSELLPDLLKFLFNDVATQDMHCGAVVLAANSTTRRGLWEYIQENFDPIKDKLGKNMVVLDRFLRQSLIKFNDRESEKEIAKFFEGKDNRGYDRSLKVISDTILGRAAYKERDAKVVLEWLTANGYA</sequence>
<evidence type="ECO:0000256" key="6">
    <source>
        <dbReference type="ARBA" id="ARBA00022833"/>
    </source>
</evidence>
<dbReference type="FunFam" id="2.60.40.1910:FF:000004">
    <property type="entry name" value="Aminopeptidase"/>
    <property type="match status" value="1"/>
</dbReference>
<keyword evidence="2 14" id="KW-0031">Aminopeptidase</keyword>
<feature type="binding site" evidence="9">
    <location>
        <position position="473"/>
    </location>
    <ligand>
        <name>Zn(2+)</name>
        <dbReference type="ChEBI" id="CHEBI:29105"/>
        <note>catalytic</note>
    </ligand>
</feature>
<dbReference type="GO" id="GO:0070006">
    <property type="term" value="F:metalloaminopeptidase activity"/>
    <property type="evidence" value="ECO:0007669"/>
    <property type="project" value="TreeGrafter"/>
</dbReference>
<dbReference type="Pfam" id="PF11838">
    <property type="entry name" value="ERAP1_C"/>
    <property type="match status" value="1"/>
</dbReference>
<evidence type="ECO:0000256" key="1">
    <source>
        <dbReference type="ARBA" id="ARBA00010136"/>
    </source>
</evidence>
<dbReference type="PRINTS" id="PR00756">
    <property type="entry name" value="ALADIPTASE"/>
</dbReference>
<dbReference type="InterPro" id="IPR001930">
    <property type="entry name" value="Peptidase_M1"/>
</dbReference>
<dbReference type="SUPFAM" id="SSF63737">
    <property type="entry name" value="Leukotriene A4 hydrolase N-terminal domain"/>
    <property type="match status" value="1"/>
</dbReference>
<dbReference type="Pfam" id="PF17900">
    <property type="entry name" value="Peptidase_M1_N"/>
    <property type="match status" value="1"/>
</dbReference>
<protein>
    <submittedName>
        <fullName evidence="14">Aminopeptidase-like protein</fullName>
    </submittedName>
</protein>
<dbReference type="GO" id="GO:0005737">
    <property type="term" value="C:cytoplasm"/>
    <property type="evidence" value="ECO:0007669"/>
    <property type="project" value="TreeGrafter"/>
</dbReference>
<evidence type="ECO:0000259" key="13">
    <source>
        <dbReference type="Pfam" id="PF17900"/>
    </source>
</evidence>
<feature type="active site" description="Proton acceptor" evidence="8">
    <location>
        <position position="451"/>
    </location>
</feature>
<dbReference type="OrthoDB" id="10031169at2759"/>
<dbReference type="InterPro" id="IPR042097">
    <property type="entry name" value="Aminopeptidase_N-like_N_sf"/>
</dbReference>
<feature type="domain" description="Aminopeptidase N-like N-terminal" evidence="13">
    <location>
        <begin position="124"/>
        <end position="321"/>
    </location>
</feature>
<dbReference type="FunFam" id="1.10.390.10:FF:000001">
    <property type="entry name" value="Aminopeptidase"/>
    <property type="match status" value="1"/>
</dbReference>
<evidence type="ECO:0000256" key="3">
    <source>
        <dbReference type="ARBA" id="ARBA00022670"/>
    </source>
</evidence>
<evidence type="ECO:0000256" key="7">
    <source>
        <dbReference type="ARBA" id="ARBA00023049"/>
    </source>
</evidence>
<comment type="cofactor">
    <cofactor evidence="9">
        <name>Zn(2+)</name>
        <dbReference type="ChEBI" id="CHEBI:29105"/>
    </cofactor>
    <text evidence="9">Binds 1 zinc ion per subunit.</text>
</comment>
<dbReference type="AlphaFoldDB" id="A0A2J6QJQ8"/>
<keyword evidence="7" id="KW-0482">Metalloprotease</keyword>
<dbReference type="STRING" id="1745343.A0A2J6QJQ8"/>
<feature type="domain" description="Peptidase M1 membrane alanine aminopeptidase" evidence="11">
    <location>
        <begin position="361"/>
        <end position="595"/>
    </location>
</feature>
<keyword evidence="15" id="KW-1185">Reference proteome</keyword>
<proteinExistence type="inferred from homology"/>
<evidence type="ECO:0000313" key="15">
    <source>
        <dbReference type="Proteomes" id="UP000235672"/>
    </source>
</evidence>
<feature type="site" description="Transition state stabilizer" evidence="10">
    <location>
        <position position="536"/>
    </location>
</feature>
<dbReference type="EMBL" id="KZ613467">
    <property type="protein sequence ID" value="PMD26487.1"/>
    <property type="molecule type" value="Genomic_DNA"/>
</dbReference>
<dbReference type="InterPro" id="IPR027268">
    <property type="entry name" value="Peptidase_M4/M1_CTD_sf"/>
</dbReference>
<gene>
    <name evidence="14" type="ORF">NA56DRAFT_641200</name>
</gene>
<dbReference type="PANTHER" id="PTHR11533:SF171">
    <property type="entry name" value="AMINOPEPTIDASE"/>
    <property type="match status" value="1"/>
</dbReference>
<dbReference type="FunFam" id="2.60.40.1730:FF:000002">
    <property type="entry name" value="Aminopeptidase"/>
    <property type="match status" value="1"/>
</dbReference>
<name>A0A2J6QJQ8_9HELO</name>
<dbReference type="FunFam" id="1.25.50.20:FF:000002">
    <property type="entry name" value="Aminopeptidase"/>
    <property type="match status" value="1"/>
</dbReference>
<feature type="binding site" evidence="9">
    <location>
        <position position="450"/>
    </location>
    <ligand>
        <name>Zn(2+)</name>
        <dbReference type="ChEBI" id="CHEBI:29105"/>
        <note>catalytic</note>
    </ligand>
</feature>
<dbReference type="Proteomes" id="UP000235672">
    <property type="component" value="Unassembled WGS sequence"/>
</dbReference>
<dbReference type="GO" id="GO:0016020">
    <property type="term" value="C:membrane"/>
    <property type="evidence" value="ECO:0007669"/>
    <property type="project" value="TreeGrafter"/>
</dbReference>
<keyword evidence="3" id="KW-0645">Protease</keyword>
<dbReference type="GO" id="GO:0008270">
    <property type="term" value="F:zinc ion binding"/>
    <property type="evidence" value="ECO:0007669"/>
    <property type="project" value="InterPro"/>
</dbReference>
<dbReference type="InterPro" id="IPR024571">
    <property type="entry name" value="ERAP1-like_C_dom"/>
</dbReference>
<comment type="similarity">
    <text evidence="1">Belongs to the peptidase M1 family.</text>
</comment>
<dbReference type="GO" id="GO:0006508">
    <property type="term" value="P:proteolysis"/>
    <property type="evidence" value="ECO:0007669"/>
    <property type="project" value="UniProtKB-KW"/>
</dbReference>
<reference evidence="14 15" key="1">
    <citation type="submission" date="2016-05" db="EMBL/GenBank/DDBJ databases">
        <title>A degradative enzymes factory behind the ericoid mycorrhizal symbiosis.</title>
        <authorList>
            <consortium name="DOE Joint Genome Institute"/>
            <person name="Martino E."/>
            <person name="Morin E."/>
            <person name="Grelet G."/>
            <person name="Kuo A."/>
            <person name="Kohler A."/>
            <person name="Daghino S."/>
            <person name="Barry K."/>
            <person name="Choi C."/>
            <person name="Cichocki N."/>
            <person name="Clum A."/>
            <person name="Copeland A."/>
            <person name="Hainaut M."/>
            <person name="Haridas S."/>
            <person name="Labutti K."/>
            <person name="Lindquist E."/>
            <person name="Lipzen A."/>
            <person name="Khouja H.-R."/>
            <person name="Murat C."/>
            <person name="Ohm R."/>
            <person name="Olson A."/>
            <person name="Spatafora J."/>
            <person name="Veneault-Fourrey C."/>
            <person name="Henrissat B."/>
            <person name="Grigoriev I."/>
            <person name="Martin F."/>
            <person name="Perotto S."/>
        </authorList>
    </citation>
    <scope>NUCLEOTIDE SEQUENCE [LARGE SCALE GENOMIC DNA]</scope>
    <source>
        <strain evidence="14 15">UAMH 7357</strain>
    </source>
</reference>
<dbReference type="InterPro" id="IPR034016">
    <property type="entry name" value="M1_APN-typ"/>
</dbReference>
<dbReference type="GO" id="GO:0042277">
    <property type="term" value="F:peptide binding"/>
    <property type="evidence" value="ECO:0007669"/>
    <property type="project" value="TreeGrafter"/>
</dbReference>
<evidence type="ECO:0000256" key="2">
    <source>
        <dbReference type="ARBA" id="ARBA00022438"/>
    </source>
</evidence>
<organism evidence="14 15">
    <name type="scientific">Hyaloscypha hepaticicola</name>
    <dbReference type="NCBI Taxonomy" id="2082293"/>
    <lineage>
        <taxon>Eukaryota</taxon>
        <taxon>Fungi</taxon>
        <taxon>Dikarya</taxon>
        <taxon>Ascomycota</taxon>
        <taxon>Pezizomycotina</taxon>
        <taxon>Leotiomycetes</taxon>
        <taxon>Helotiales</taxon>
        <taxon>Hyaloscyphaceae</taxon>
        <taxon>Hyaloscypha</taxon>
    </lineage>
</organism>
<evidence type="ECO:0000256" key="8">
    <source>
        <dbReference type="PIRSR" id="PIRSR634016-1"/>
    </source>
</evidence>
<dbReference type="SUPFAM" id="SSF55486">
    <property type="entry name" value="Metalloproteases ('zincins'), catalytic domain"/>
    <property type="match status" value="1"/>
</dbReference>
<dbReference type="InterPro" id="IPR045357">
    <property type="entry name" value="Aminopeptidase_N-like_N"/>
</dbReference>
<evidence type="ECO:0000313" key="14">
    <source>
        <dbReference type="EMBL" id="PMD26487.1"/>
    </source>
</evidence>
<dbReference type="GO" id="GO:0043171">
    <property type="term" value="P:peptide catabolic process"/>
    <property type="evidence" value="ECO:0007669"/>
    <property type="project" value="TreeGrafter"/>
</dbReference>
<keyword evidence="5" id="KW-0378">Hydrolase</keyword>
<feature type="domain" description="ERAP1-like C-terminal" evidence="12">
    <location>
        <begin position="669"/>
        <end position="980"/>
    </location>
</feature>
<evidence type="ECO:0000256" key="5">
    <source>
        <dbReference type="ARBA" id="ARBA00022801"/>
    </source>
</evidence>